<comment type="similarity">
    <text evidence="1">Belongs to the glycosyl hydrolase 13 family.</text>
</comment>
<dbReference type="SMART" id="SM00642">
    <property type="entry name" value="Aamy"/>
    <property type="match status" value="1"/>
</dbReference>
<evidence type="ECO:0000313" key="5">
    <source>
        <dbReference type="EMBL" id="WOD42863.1"/>
    </source>
</evidence>
<dbReference type="RefSeq" id="WP_316982554.1">
    <property type="nucleotide sequence ID" value="NZ_CP136521.1"/>
</dbReference>
<dbReference type="AlphaFoldDB" id="A0AA97EMR2"/>
<proteinExistence type="inferred from homology"/>
<dbReference type="KEGG" id="hws:RNZ46_12775"/>
<dbReference type="PANTHER" id="PTHR43002">
    <property type="entry name" value="GLYCOGEN DEBRANCHING ENZYME"/>
    <property type="match status" value="1"/>
</dbReference>
<evidence type="ECO:0000256" key="3">
    <source>
        <dbReference type="SAM" id="SignalP"/>
    </source>
</evidence>
<dbReference type="Proteomes" id="UP001302486">
    <property type="component" value="Chromosome"/>
</dbReference>
<dbReference type="InterPro" id="IPR014756">
    <property type="entry name" value="Ig_E-set"/>
</dbReference>
<gene>
    <name evidence="5" type="ORF">RNZ46_12775</name>
</gene>
<protein>
    <submittedName>
        <fullName evidence="5">Alpha-amylase family glycosyl hydrolase</fullName>
    </submittedName>
</protein>
<feature type="domain" description="Glycosyl hydrolase family 13 catalytic" evidence="4">
    <location>
        <begin position="375"/>
        <end position="749"/>
    </location>
</feature>
<dbReference type="InterPro" id="IPR017853">
    <property type="entry name" value="GH"/>
</dbReference>
<dbReference type="EMBL" id="CP136521">
    <property type="protein sequence ID" value="WOD42863.1"/>
    <property type="molecule type" value="Genomic_DNA"/>
</dbReference>
<dbReference type="InterPro" id="IPR006047">
    <property type="entry name" value="GH13_cat_dom"/>
</dbReference>
<dbReference type="SUPFAM" id="SSF51445">
    <property type="entry name" value="(Trans)glycosidases"/>
    <property type="match status" value="1"/>
</dbReference>
<feature type="chain" id="PRO_5041659677" evidence="3">
    <location>
        <begin position="19"/>
        <end position="924"/>
    </location>
</feature>
<dbReference type="GO" id="GO:0005975">
    <property type="term" value="P:carbohydrate metabolic process"/>
    <property type="evidence" value="ECO:0007669"/>
    <property type="project" value="InterPro"/>
</dbReference>
<dbReference type="Gene3D" id="3.20.20.80">
    <property type="entry name" value="Glycosidases"/>
    <property type="match status" value="1"/>
</dbReference>
<dbReference type="GO" id="GO:0016787">
    <property type="term" value="F:hydrolase activity"/>
    <property type="evidence" value="ECO:0007669"/>
    <property type="project" value="UniProtKB-KW"/>
</dbReference>
<feature type="signal peptide" evidence="3">
    <location>
        <begin position="1"/>
        <end position="18"/>
    </location>
</feature>
<keyword evidence="5" id="KW-0378">Hydrolase</keyword>
<dbReference type="Gene3D" id="2.60.40.10">
    <property type="entry name" value="Immunoglobulins"/>
    <property type="match status" value="1"/>
</dbReference>
<dbReference type="InterPro" id="IPR013783">
    <property type="entry name" value="Ig-like_fold"/>
</dbReference>
<keyword evidence="6" id="KW-1185">Reference proteome</keyword>
<dbReference type="InterPro" id="IPR026444">
    <property type="entry name" value="Secre_tail"/>
</dbReference>
<sequence length="924" mass="103233">MKKLLYSFFLFVVVFAQAQVVTTSPAIPTASDVITITFDATGTELDRYAGEVYAHTGLLTSASTSNSDWKHVIGSWGDNVNQPQLTRTGTNTYQLVITPDIPTFYNSGTDVVTDIAIVFRNSAGTAQSRPDIFIPIYAAGLNVSITNPSDESVFDLDDNITISAESSINADLELKVNNVTEQTANNTTTISKSYTFTSTGGYTIEASATENSETKTEQISVYVKTPTQNEALPTGLKNGFNDNGDGTVTFVLEAPLKTDVFLIGGFNNWTLNQTYQMKKDGDMFWLTVSGLDPNTEYAYQYFIDYSIKVADPYSKKILDPDNDQYISNSTYPNLMAYPTGETTGIVSTFKINETDYVWQNTTFTRPDKENIIIYEMLLRDFTESSSYQEAITHLDYLQNLGVNAIELMPINEFEGNISWGYNPSFYMALDKAYGTANDLKAFVDACHQRGMAVITDVVFNHSYSQSPLLQMYWDSANNRPAANSPYYNATSNFVDNSEVASWGPDFNHESAYTVKFFNDVLSFWMEEYKIDGFRFDFTKGLSNTIHSSPDIWGSNYDASRIQNLKAFADHVWNESPGNEAYVIYEHLSDNTEETELANYGILLWGNLNHSFNQNTMGYATGADISWASYSNRGWNNPHIVGYMESHDEERLMVKNLAYGNVNGGYNVKDLSTALDRQEAASVVFYGIPGPKMLWQFGELGYDKSINCDGDIENGTCRLDKKPVAWTLGYDSDSDRLDLFNVTAKMIQLKKQFPSTFNTDNFNLDVGGLVKRINLYDNVGSLDVVIIANFDVTAQSVNPNFPATGTWYDSFSTTSINVTNPTAAINLQPGEYRLYSQTQSLSVANVDNKTVIKAYPNPTSNFFQINTLVESVSIFDLTGKQVKTFKGNFNKEHPFNISDLAPNVYLAKINNNLDEQFTLKIVKLD</sequence>
<dbReference type="Pfam" id="PF00128">
    <property type="entry name" value="Alpha-amylase"/>
    <property type="match status" value="1"/>
</dbReference>
<dbReference type="CDD" id="cd11350">
    <property type="entry name" value="AmyAc_4"/>
    <property type="match status" value="1"/>
</dbReference>
<name>A0AA97EMR2_9FLAO</name>
<keyword evidence="2 3" id="KW-0732">Signal</keyword>
<dbReference type="NCBIfam" id="TIGR04183">
    <property type="entry name" value="Por_Secre_tail"/>
    <property type="match status" value="1"/>
</dbReference>
<organism evidence="5 6">
    <name type="scientific">Hwangdonia lutea</name>
    <dbReference type="NCBI Taxonomy" id="3075823"/>
    <lineage>
        <taxon>Bacteria</taxon>
        <taxon>Pseudomonadati</taxon>
        <taxon>Bacteroidota</taxon>
        <taxon>Flavobacteriia</taxon>
        <taxon>Flavobacteriales</taxon>
        <taxon>Flavobacteriaceae</taxon>
        <taxon>Hwangdonia</taxon>
    </lineage>
</organism>
<dbReference type="Pfam" id="PF18962">
    <property type="entry name" value="Por_Secre_tail"/>
    <property type="match status" value="1"/>
</dbReference>
<evidence type="ECO:0000256" key="1">
    <source>
        <dbReference type="ARBA" id="ARBA00008061"/>
    </source>
</evidence>
<evidence type="ECO:0000313" key="6">
    <source>
        <dbReference type="Proteomes" id="UP001302486"/>
    </source>
</evidence>
<evidence type="ECO:0000256" key="2">
    <source>
        <dbReference type="ARBA" id="ARBA00022729"/>
    </source>
</evidence>
<accession>A0AA97EMR2</accession>
<reference evidence="6" key="1">
    <citation type="submission" date="2024-06" db="EMBL/GenBank/DDBJ databases">
        <title>Hwangdonia haimaensis gen. nov., sp. nov., a member of the family Flavobacteriaceae isolated from the haima cold seep.</title>
        <authorList>
            <person name="Li J."/>
        </authorList>
    </citation>
    <scope>NUCLEOTIDE SEQUENCE [LARGE SCALE GENOMIC DNA]</scope>
    <source>
        <strain evidence="6">SCSIO 19198</strain>
    </source>
</reference>
<evidence type="ECO:0000259" key="4">
    <source>
        <dbReference type="SMART" id="SM00642"/>
    </source>
</evidence>
<dbReference type="SUPFAM" id="SSF81296">
    <property type="entry name" value="E set domains"/>
    <property type="match status" value="1"/>
</dbReference>